<evidence type="ECO:0000313" key="3">
    <source>
        <dbReference type="Proteomes" id="UP000037122"/>
    </source>
</evidence>
<dbReference type="Proteomes" id="UP000037122">
    <property type="component" value="Unassembled WGS sequence"/>
</dbReference>
<comment type="caution">
    <text evidence="2">The sequence shown here is derived from an EMBL/GenBank/DDBJ whole genome shotgun (WGS) entry which is preliminary data.</text>
</comment>
<feature type="compositionally biased region" description="Basic residues" evidence="1">
    <location>
        <begin position="1"/>
        <end position="16"/>
    </location>
</feature>
<proteinExistence type="predicted"/>
<protein>
    <submittedName>
        <fullName evidence="2">Uncharacterized protein</fullName>
    </submittedName>
</protein>
<organism evidence="2 3">
    <name type="scientific">Candidozyma auris</name>
    <name type="common">Yeast</name>
    <name type="synonym">Candida auris</name>
    <dbReference type="NCBI Taxonomy" id="498019"/>
    <lineage>
        <taxon>Eukaryota</taxon>
        <taxon>Fungi</taxon>
        <taxon>Dikarya</taxon>
        <taxon>Ascomycota</taxon>
        <taxon>Saccharomycotina</taxon>
        <taxon>Pichiomycetes</taxon>
        <taxon>Metschnikowiaceae</taxon>
        <taxon>Candidozyma</taxon>
    </lineage>
</organism>
<reference evidence="3" key="1">
    <citation type="journal article" date="2015" name="BMC Genomics">
        <title>Draft genome of a commonly misdiagnosed multidrug resistant pathogen Candida auris.</title>
        <authorList>
            <person name="Chatterjee S."/>
            <person name="Alampalli S.V."/>
            <person name="Nageshan R.K."/>
            <person name="Chettiar S.T."/>
            <person name="Joshi S."/>
            <person name="Tatu U.S."/>
        </authorList>
    </citation>
    <scope>NUCLEOTIDE SEQUENCE [LARGE SCALE GENOMIC DNA]</scope>
    <source>
        <strain evidence="3">6684</strain>
    </source>
</reference>
<dbReference type="AlphaFoldDB" id="A0A0L0P280"/>
<evidence type="ECO:0000256" key="1">
    <source>
        <dbReference type="SAM" id="MobiDB-lite"/>
    </source>
</evidence>
<evidence type="ECO:0000313" key="2">
    <source>
        <dbReference type="EMBL" id="KNE00385.1"/>
    </source>
</evidence>
<sequence>MKKKKEKRKKKKKKNKKENQGKDVCANLDGVYATTYKLSISQVHL</sequence>
<dbReference type="EMBL" id="LGST01000018">
    <property type="protein sequence ID" value="KNE00385.1"/>
    <property type="molecule type" value="Genomic_DNA"/>
</dbReference>
<accession>A0A0L0P280</accession>
<gene>
    <name evidence="2" type="ORF">QG37_02411</name>
</gene>
<name>A0A0L0P280_CANAR</name>
<feature type="region of interest" description="Disordered" evidence="1">
    <location>
        <begin position="1"/>
        <end position="23"/>
    </location>
</feature>